<proteinExistence type="predicted"/>
<name>A0A1I2DZE1_9BACL</name>
<protein>
    <submittedName>
        <fullName evidence="1">Uncharacterized protein</fullName>
    </submittedName>
</protein>
<keyword evidence="2" id="KW-1185">Reference proteome</keyword>
<sequence length="150" mass="17548">MIENKIHYCESLNLSLNKESEPVASQGGYTRGLDYDGRNFYIGQSEMRHLDRILSIVPNVNIDCGIHILDSIRRTNRFFPLPATQVYEILVLNKKFIQEDIPESVYLNNHSAYKSIVSLNEWHDEEEQHRWMSSSKATLKIKKQQYANFL</sequence>
<evidence type="ECO:0000313" key="1">
    <source>
        <dbReference type="EMBL" id="SFE85995.1"/>
    </source>
</evidence>
<dbReference type="EMBL" id="FONN01000008">
    <property type="protein sequence ID" value="SFE85995.1"/>
    <property type="molecule type" value="Genomic_DNA"/>
</dbReference>
<accession>A0A1I2DZE1</accession>
<reference evidence="2" key="1">
    <citation type="submission" date="2016-10" db="EMBL/GenBank/DDBJ databases">
        <authorList>
            <person name="Varghese N."/>
            <person name="Submissions S."/>
        </authorList>
    </citation>
    <scope>NUCLEOTIDE SEQUENCE [LARGE SCALE GENOMIC DNA]</scope>
    <source>
        <strain evidence="2">CGMCC 1.10223</strain>
    </source>
</reference>
<dbReference type="OrthoDB" id="2572390at2"/>
<evidence type="ECO:0000313" key="2">
    <source>
        <dbReference type="Proteomes" id="UP000183410"/>
    </source>
</evidence>
<organism evidence="1 2">
    <name type="scientific">Paenibacillus algorifonticola</name>
    <dbReference type="NCBI Taxonomy" id="684063"/>
    <lineage>
        <taxon>Bacteria</taxon>
        <taxon>Bacillati</taxon>
        <taxon>Bacillota</taxon>
        <taxon>Bacilli</taxon>
        <taxon>Bacillales</taxon>
        <taxon>Paenibacillaceae</taxon>
        <taxon>Paenibacillus</taxon>
    </lineage>
</organism>
<dbReference type="AlphaFoldDB" id="A0A1I2DZE1"/>
<gene>
    <name evidence="1" type="ORF">SAMN04487969_10885</name>
</gene>
<dbReference type="RefSeq" id="WP_046228860.1">
    <property type="nucleotide sequence ID" value="NZ_FONN01000008.1"/>
</dbReference>
<dbReference type="Proteomes" id="UP000183410">
    <property type="component" value="Unassembled WGS sequence"/>
</dbReference>